<feature type="modified residue" description="4-aspartylphosphate" evidence="5">
    <location>
        <position position="56"/>
    </location>
</feature>
<dbReference type="InterPro" id="IPR058245">
    <property type="entry name" value="NreC/VraR/RcsB-like_REC"/>
</dbReference>
<evidence type="ECO:0000256" key="1">
    <source>
        <dbReference type="ARBA" id="ARBA00022553"/>
    </source>
</evidence>
<keyword evidence="4" id="KW-0804">Transcription</keyword>
<dbReference type="InterPro" id="IPR016032">
    <property type="entry name" value="Sig_transdc_resp-reg_C-effctor"/>
</dbReference>
<proteinExistence type="predicted"/>
<feature type="domain" description="Response regulatory" evidence="7">
    <location>
        <begin position="5"/>
        <end position="122"/>
    </location>
</feature>
<reference evidence="8 9" key="1">
    <citation type="submission" date="2024-03" db="EMBL/GenBank/DDBJ databases">
        <title>Draft genome sequence of Pseudonocardia nematodicida JCM 31783.</title>
        <authorList>
            <person name="Butdee W."/>
            <person name="Duangmal K."/>
        </authorList>
    </citation>
    <scope>NUCLEOTIDE SEQUENCE [LARGE SCALE GENOMIC DNA]</scope>
    <source>
        <strain evidence="8 9">JCM 31783</strain>
    </source>
</reference>
<sequence>MTPVRVVVVDDHPVVRDGLTGMFAAEPDIEVVGEAGGGDEAVAVVARTAPDLVLMDLRMPDGSGVDAIRAIRKEQKSGPRILVLTTYDTDRDIRGAMEAGADGYLLKDARRADLVRAIHDVAAGRPVLTPLALAALTGRTERKSLTAREIDVLRLVADGRTNRAIAGDLGISEATVKTHLLHVYDKLEVVDRASAVRLAWEQGLV</sequence>
<dbReference type="PROSITE" id="PS50043">
    <property type="entry name" value="HTH_LUXR_2"/>
    <property type="match status" value="1"/>
</dbReference>
<evidence type="ECO:0000259" key="7">
    <source>
        <dbReference type="PROSITE" id="PS50110"/>
    </source>
</evidence>
<dbReference type="Pfam" id="PF00196">
    <property type="entry name" value="GerE"/>
    <property type="match status" value="1"/>
</dbReference>
<dbReference type="CDD" id="cd17535">
    <property type="entry name" value="REC_NarL-like"/>
    <property type="match status" value="1"/>
</dbReference>
<dbReference type="InterPro" id="IPR001789">
    <property type="entry name" value="Sig_transdc_resp-reg_receiver"/>
</dbReference>
<evidence type="ECO:0000313" key="9">
    <source>
        <dbReference type="Proteomes" id="UP001494902"/>
    </source>
</evidence>
<dbReference type="SUPFAM" id="SSF52172">
    <property type="entry name" value="CheY-like"/>
    <property type="match status" value="1"/>
</dbReference>
<gene>
    <name evidence="8" type="ORF">WIS52_14515</name>
</gene>
<dbReference type="PANTHER" id="PTHR43214:SF24">
    <property type="entry name" value="TRANSCRIPTIONAL REGULATORY PROTEIN NARL-RELATED"/>
    <property type="match status" value="1"/>
</dbReference>
<dbReference type="InterPro" id="IPR039420">
    <property type="entry name" value="WalR-like"/>
</dbReference>
<dbReference type="CDD" id="cd06170">
    <property type="entry name" value="LuxR_C_like"/>
    <property type="match status" value="1"/>
</dbReference>
<dbReference type="Pfam" id="PF00072">
    <property type="entry name" value="Response_reg"/>
    <property type="match status" value="1"/>
</dbReference>
<dbReference type="InterPro" id="IPR011006">
    <property type="entry name" value="CheY-like_superfamily"/>
</dbReference>
<dbReference type="InterPro" id="IPR000792">
    <property type="entry name" value="Tscrpt_reg_LuxR_C"/>
</dbReference>
<evidence type="ECO:0000256" key="5">
    <source>
        <dbReference type="PROSITE-ProRule" id="PRU00169"/>
    </source>
</evidence>
<evidence type="ECO:0000313" key="8">
    <source>
        <dbReference type="EMBL" id="MEQ3551684.1"/>
    </source>
</evidence>
<evidence type="ECO:0000256" key="3">
    <source>
        <dbReference type="ARBA" id="ARBA00023125"/>
    </source>
</evidence>
<comment type="caution">
    <text evidence="8">The sequence shown here is derived from an EMBL/GenBank/DDBJ whole genome shotgun (WGS) entry which is preliminary data.</text>
</comment>
<dbReference type="Gene3D" id="3.40.50.2300">
    <property type="match status" value="1"/>
</dbReference>
<dbReference type="SMART" id="SM00448">
    <property type="entry name" value="REC"/>
    <property type="match status" value="1"/>
</dbReference>
<dbReference type="SUPFAM" id="SSF46894">
    <property type="entry name" value="C-terminal effector domain of the bipartite response regulators"/>
    <property type="match status" value="1"/>
</dbReference>
<dbReference type="PROSITE" id="PS50110">
    <property type="entry name" value="RESPONSE_REGULATORY"/>
    <property type="match status" value="1"/>
</dbReference>
<dbReference type="PANTHER" id="PTHR43214">
    <property type="entry name" value="TWO-COMPONENT RESPONSE REGULATOR"/>
    <property type="match status" value="1"/>
</dbReference>
<evidence type="ECO:0000256" key="2">
    <source>
        <dbReference type="ARBA" id="ARBA00023015"/>
    </source>
</evidence>
<keyword evidence="1 5" id="KW-0597">Phosphoprotein</keyword>
<dbReference type="SMART" id="SM00421">
    <property type="entry name" value="HTH_LUXR"/>
    <property type="match status" value="1"/>
</dbReference>
<keyword evidence="2" id="KW-0805">Transcription regulation</keyword>
<keyword evidence="9" id="KW-1185">Reference proteome</keyword>
<dbReference type="RefSeq" id="WP_349298756.1">
    <property type="nucleotide sequence ID" value="NZ_JBEDNQ010000005.1"/>
</dbReference>
<accession>A0ABV1KB33</accession>
<dbReference type="Proteomes" id="UP001494902">
    <property type="component" value="Unassembled WGS sequence"/>
</dbReference>
<name>A0ABV1KB33_9PSEU</name>
<dbReference type="PROSITE" id="PS00622">
    <property type="entry name" value="HTH_LUXR_1"/>
    <property type="match status" value="1"/>
</dbReference>
<evidence type="ECO:0000256" key="4">
    <source>
        <dbReference type="ARBA" id="ARBA00023163"/>
    </source>
</evidence>
<evidence type="ECO:0000259" key="6">
    <source>
        <dbReference type="PROSITE" id="PS50043"/>
    </source>
</evidence>
<organism evidence="8 9">
    <name type="scientific">Pseudonocardia nematodicida</name>
    <dbReference type="NCBI Taxonomy" id="1206997"/>
    <lineage>
        <taxon>Bacteria</taxon>
        <taxon>Bacillati</taxon>
        <taxon>Actinomycetota</taxon>
        <taxon>Actinomycetes</taxon>
        <taxon>Pseudonocardiales</taxon>
        <taxon>Pseudonocardiaceae</taxon>
        <taxon>Pseudonocardia</taxon>
    </lineage>
</organism>
<feature type="domain" description="HTH luxR-type" evidence="6">
    <location>
        <begin position="138"/>
        <end position="203"/>
    </location>
</feature>
<dbReference type="PRINTS" id="PR00038">
    <property type="entry name" value="HTHLUXR"/>
</dbReference>
<dbReference type="EMBL" id="JBEDNQ010000005">
    <property type="protein sequence ID" value="MEQ3551684.1"/>
    <property type="molecule type" value="Genomic_DNA"/>
</dbReference>
<keyword evidence="3" id="KW-0238">DNA-binding</keyword>
<protein>
    <submittedName>
        <fullName evidence="8">Response regulator transcription factor</fullName>
    </submittedName>
</protein>